<keyword evidence="2" id="KW-1185">Reference proteome</keyword>
<comment type="caution">
    <text evidence="1">The sequence shown here is derived from an EMBL/GenBank/DDBJ whole genome shotgun (WGS) entry which is preliminary data.</text>
</comment>
<dbReference type="Proteomes" id="UP000050525">
    <property type="component" value="Unassembled WGS sequence"/>
</dbReference>
<name>A0A151NIE4_ALLMI</name>
<protein>
    <submittedName>
        <fullName evidence="1">Uncharacterized protein</fullName>
    </submittedName>
</protein>
<evidence type="ECO:0000313" key="2">
    <source>
        <dbReference type="Proteomes" id="UP000050525"/>
    </source>
</evidence>
<dbReference type="AlphaFoldDB" id="A0A151NIE4"/>
<dbReference type="EMBL" id="AKHW03002956">
    <property type="protein sequence ID" value="KYO36557.1"/>
    <property type="molecule type" value="Genomic_DNA"/>
</dbReference>
<proteinExistence type="predicted"/>
<gene>
    <name evidence="1" type="ORF">Y1Q_0024269</name>
</gene>
<sequence length="83" mass="9593">MCVSRKSNMLDFQHIRADKSQRKRIIPQATPWTIEQRPRTLIRKSESPRNCNSTLIVSKLAAQKCISHGTVLKEEHKTFSPSF</sequence>
<organism evidence="1 2">
    <name type="scientific">Alligator mississippiensis</name>
    <name type="common">American alligator</name>
    <dbReference type="NCBI Taxonomy" id="8496"/>
    <lineage>
        <taxon>Eukaryota</taxon>
        <taxon>Metazoa</taxon>
        <taxon>Chordata</taxon>
        <taxon>Craniata</taxon>
        <taxon>Vertebrata</taxon>
        <taxon>Euteleostomi</taxon>
        <taxon>Archelosauria</taxon>
        <taxon>Archosauria</taxon>
        <taxon>Crocodylia</taxon>
        <taxon>Alligatoridae</taxon>
        <taxon>Alligatorinae</taxon>
        <taxon>Alligator</taxon>
    </lineage>
</organism>
<reference evidence="1 2" key="1">
    <citation type="journal article" date="2012" name="Genome Biol.">
        <title>Sequencing three crocodilian genomes to illuminate the evolution of archosaurs and amniotes.</title>
        <authorList>
            <person name="St John J.A."/>
            <person name="Braun E.L."/>
            <person name="Isberg S.R."/>
            <person name="Miles L.G."/>
            <person name="Chong A.Y."/>
            <person name="Gongora J."/>
            <person name="Dalzell P."/>
            <person name="Moran C."/>
            <person name="Bed'hom B."/>
            <person name="Abzhanov A."/>
            <person name="Burgess S.C."/>
            <person name="Cooksey A.M."/>
            <person name="Castoe T.A."/>
            <person name="Crawford N.G."/>
            <person name="Densmore L.D."/>
            <person name="Drew J.C."/>
            <person name="Edwards S.V."/>
            <person name="Faircloth B.C."/>
            <person name="Fujita M.K."/>
            <person name="Greenwold M.J."/>
            <person name="Hoffmann F.G."/>
            <person name="Howard J.M."/>
            <person name="Iguchi T."/>
            <person name="Janes D.E."/>
            <person name="Khan S.Y."/>
            <person name="Kohno S."/>
            <person name="de Koning A.J."/>
            <person name="Lance S.L."/>
            <person name="McCarthy F.M."/>
            <person name="McCormack J.E."/>
            <person name="Merchant M.E."/>
            <person name="Peterson D.G."/>
            <person name="Pollock D.D."/>
            <person name="Pourmand N."/>
            <person name="Raney B.J."/>
            <person name="Roessler K.A."/>
            <person name="Sanford J.R."/>
            <person name="Sawyer R.H."/>
            <person name="Schmidt C.J."/>
            <person name="Triplett E.W."/>
            <person name="Tuberville T.D."/>
            <person name="Venegas-Anaya M."/>
            <person name="Howard J.T."/>
            <person name="Jarvis E.D."/>
            <person name="Guillette L.J.Jr."/>
            <person name="Glenn T.C."/>
            <person name="Green R.E."/>
            <person name="Ray D.A."/>
        </authorList>
    </citation>
    <scope>NUCLEOTIDE SEQUENCE [LARGE SCALE GENOMIC DNA]</scope>
    <source>
        <strain evidence="1">KSC_2009_1</strain>
    </source>
</reference>
<accession>A0A151NIE4</accession>
<evidence type="ECO:0000313" key="1">
    <source>
        <dbReference type="EMBL" id="KYO36557.1"/>
    </source>
</evidence>